<name>A0ACB9JW31_9ASTR</name>
<dbReference type="Proteomes" id="UP001056120">
    <property type="component" value="Linkage Group LG02"/>
</dbReference>
<evidence type="ECO:0000313" key="1">
    <source>
        <dbReference type="EMBL" id="KAI3824229.1"/>
    </source>
</evidence>
<organism evidence="1 2">
    <name type="scientific">Smallanthus sonchifolius</name>
    <dbReference type="NCBI Taxonomy" id="185202"/>
    <lineage>
        <taxon>Eukaryota</taxon>
        <taxon>Viridiplantae</taxon>
        <taxon>Streptophyta</taxon>
        <taxon>Embryophyta</taxon>
        <taxon>Tracheophyta</taxon>
        <taxon>Spermatophyta</taxon>
        <taxon>Magnoliopsida</taxon>
        <taxon>eudicotyledons</taxon>
        <taxon>Gunneridae</taxon>
        <taxon>Pentapetalae</taxon>
        <taxon>asterids</taxon>
        <taxon>campanulids</taxon>
        <taxon>Asterales</taxon>
        <taxon>Asteraceae</taxon>
        <taxon>Asteroideae</taxon>
        <taxon>Heliantheae alliance</taxon>
        <taxon>Millerieae</taxon>
        <taxon>Smallanthus</taxon>
    </lineage>
</organism>
<proteinExistence type="predicted"/>
<keyword evidence="2" id="KW-1185">Reference proteome</keyword>
<reference evidence="2" key="1">
    <citation type="journal article" date="2022" name="Mol. Ecol. Resour.">
        <title>The genomes of chicory, endive, great burdock and yacon provide insights into Asteraceae palaeo-polyploidization history and plant inulin production.</title>
        <authorList>
            <person name="Fan W."/>
            <person name="Wang S."/>
            <person name="Wang H."/>
            <person name="Wang A."/>
            <person name="Jiang F."/>
            <person name="Liu H."/>
            <person name="Zhao H."/>
            <person name="Xu D."/>
            <person name="Zhang Y."/>
        </authorList>
    </citation>
    <scope>NUCLEOTIDE SEQUENCE [LARGE SCALE GENOMIC DNA]</scope>
    <source>
        <strain evidence="2">cv. Yunnan</strain>
    </source>
</reference>
<reference evidence="1 2" key="2">
    <citation type="journal article" date="2022" name="Mol. Ecol. Resour.">
        <title>The genomes of chicory, endive, great burdock and yacon provide insights into Asteraceae paleo-polyploidization history and plant inulin production.</title>
        <authorList>
            <person name="Fan W."/>
            <person name="Wang S."/>
            <person name="Wang H."/>
            <person name="Wang A."/>
            <person name="Jiang F."/>
            <person name="Liu H."/>
            <person name="Zhao H."/>
            <person name="Xu D."/>
            <person name="Zhang Y."/>
        </authorList>
    </citation>
    <scope>NUCLEOTIDE SEQUENCE [LARGE SCALE GENOMIC DNA]</scope>
    <source>
        <strain evidence="2">cv. Yunnan</strain>
        <tissue evidence="1">Leaves</tissue>
    </source>
</reference>
<sequence>MINQDALQVTRDIGKFNAVVRTQDLSGRVMFRRKFKVWDGDVDSNSSVASFNTSFLVNIFPVNGTAGEGLAFLIAPTIPLPYSSHGRYLGLTNDVTDSLTNNGIVAVELDTFKQPFDIDNNHIGLNIHSIDSVVSKSLTPENITLASSTPAFHNIWIQYNGVQKIIRVYIADQPEKTSPTPPMPNTPIIQYKLDLRKTVNQRSYIGFAASTGIQMQLNCVLRWNITVEYLPERESPLMTILLGVGIPVVVVLVALAVFLGYYIYKKRLVESQSNIPSS</sequence>
<comment type="caution">
    <text evidence="1">The sequence shown here is derived from an EMBL/GenBank/DDBJ whole genome shotgun (WGS) entry which is preliminary data.</text>
</comment>
<protein>
    <submittedName>
        <fullName evidence="1">Uncharacterized protein</fullName>
    </submittedName>
</protein>
<dbReference type="EMBL" id="CM042019">
    <property type="protein sequence ID" value="KAI3824229.1"/>
    <property type="molecule type" value="Genomic_DNA"/>
</dbReference>
<gene>
    <name evidence="1" type="ORF">L1987_05679</name>
</gene>
<evidence type="ECO:0000313" key="2">
    <source>
        <dbReference type="Proteomes" id="UP001056120"/>
    </source>
</evidence>
<accession>A0ACB9JW31</accession>